<evidence type="ECO:0000313" key="2">
    <source>
        <dbReference type="EMBL" id="GMG20659.1"/>
    </source>
</evidence>
<organism evidence="2 3">
    <name type="scientific">Ambrosiozyma monospora</name>
    <name type="common">Yeast</name>
    <name type="synonym">Endomycopsis monosporus</name>
    <dbReference type="NCBI Taxonomy" id="43982"/>
    <lineage>
        <taxon>Eukaryota</taxon>
        <taxon>Fungi</taxon>
        <taxon>Dikarya</taxon>
        <taxon>Ascomycota</taxon>
        <taxon>Saccharomycotina</taxon>
        <taxon>Pichiomycetes</taxon>
        <taxon>Pichiales</taxon>
        <taxon>Pichiaceae</taxon>
        <taxon>Ambrosiozyma</taxon>
    </lineage>
</organism>
<protein>
    <submittedName>
        <fullName evidence="2">Unnamed protein product</fullName>
    </submittedName>
</protein>
<dbReference type="AlphaFoldDB" id="A0A9W7DHE9"/>
<keyword evidence="3" id="KW-1185">Reference proteome</keyword>
<gene>
    <name evidence="2" type="ORF">Amon01_000139600</name>
</gene>
<feature type="compositionally biased region" description="Polar residues" evidence="1">
    <location>
        <begin position="1"/>
        <end position="13"/>
    </location>
</feature>
<accession>A0A9W7DHE9</accession>
<name>A0A9W7DHE9_AMBMO</name>
<evidence type="ECO:0000313" key="3">
    <source>
        <dbReference type="Proteomes" id="UP001165063"/>
    </source>
</evidence>
<proteinExistence type="predicted"/>
<evidence type="ECO:0000256" key="1">
    <source>
        <dbReference type="SAM" id="MobiDB-lite"/>
    </source>
</evidence>
<reference evidence="2" key="1">
    <citation type="submission" date="2023-04" db="EMBL/GenBank/DDBJ databases">
        <title>Ambrosiozyma monospora NBRC 1965.</title>
        <authorList>
            <person name="Ichikawa N."/>
            <person name="Sato H."/>
            <person name="Tonouchi N."/>
        </authorList>
    </citation>
    <scope>NUCLEOTIDE SEQUENCE</scope>
    <source>
        <strain evidence="2">NBRC 1965</strain>
    </source>
</reference>
<sequence>MSNNNLDQSGTQTPRKKGFKPLNRLSNTVTQSTPTKTPEQYDNYRQAQYQQQYYQAPPATVNKFYTPKMLQSTPAFVPGAYYVGYPVPYTNVQTPPTTGGTTFGYPVQNGYTRNTKNTNKTRKNGAGSQTVQTEYDYQNVDLSSPTYWEYGNSYYENSFVKL</sequence>
<comment type="caution">
    <text evidence="2">The sequence shown here is derived from an EMBL/GenBank/DDBJ whole genome shotgun (WGS) entry which is preliminary data.</text>
</comment>
<dbReference type="Proteomes" id="UP001165063">
    <property type="component" value="Unassembled WGS sequence"/>
</dbReference>
<dbReference type="EMBL" id="BSXU01000429">
    <property type="protein sequence ID" value="GMG20659.1"/>
    <property type="molecule type" value="Genomic_DNA"/>
</dbReference>
<feature type="compositionally biased region" description="Polar residues" evidence="1">
    <location>
        <begin position="24"/>
        <end position="39"/>
    </location>
</feature>
<feature type="region of interest" description="Disordered" evidence="1">
    <location>
        <begin position="1"/>
        <end position="39"/>
    </location>
</feature>